<evidence type="ECO:0008006" key="9">
    <source>
        <dbReference type="Google" id="ProtNLM"/>
    </source>
</evidence>
<dbReference type="OrthoDB" id="6275838at2759"/>
<feature type="domain" description="Laminin G" evidence="5">
    <location>
        <begin position="551"/>
        <end position="750"/>
    </location>
</feature>
<dbReference type="PANTHER" id="PTHR15036:SF85">
    <property type="entry name" value="SP2353, ISOFORM A"/>
    <property type="match status" value="1"/>
</dbReference>
<evidence type="ECO:0000256" key="3">
    <source>
        <dbReference type="SAM" id="MobiDB-lite"/>
    </source>
</evidence>
<dbReference type="PROSITE" id="PS50025">
    <property type="entry name" value="LAM_G_DOMAIN"/>
    <property type="match status" value="4"/>
</dbReference>
<proteinExistence type="predicted"/>
<keyword evidence="4" id="KW-0812">Transmembrane</keyword>
<dbReference type="SMART" id="SM00181">
    <property type="entry name" value="EGF"/>
    <property type="match status" value="2"/>
</dbReference>
<dbReference type="EMBL" id="NIVC01001883">
    <property type="protein sequence ID" value="PAA62984.1"/>
    <property type="molecule type" value="Genomic_DNA"/>
</dbReference>
<dbReference type="Proteomes" id="UP000215902">
    <property type="component" value="Unassembled WGS sequence"/>
</dbReference>
<keyword evidence="1" id="KW-1015">Disulfide bond</keyword>
<dbReference type="CDD" id="cd00110">
    <property type="entry name" value="LamG"/>
    <property type="match status" value="4"/>
</dbReference>
<evidence type="ECO:0000256" key="4">
    <source>
        <dbReference type="SAM" id="Phobius"/>
    </source>
</evidence>
<dbReference type="SUPFAM" id="SSF49899">
    <property type="entry name" value="Concanavalin A-like lectins/glucanases"/>
    <property type="match status" value="4"/>
</dbReference>
<evidence type="ECO:0000256" key="1">
    <source>
        <dbReference type="ARBA" id="ARBA00023157"/>
    </source>
</evidence>
<feature type="domain" description="Laminin G" evidence="5">
    <location>
        <begin position="794"/>
        <end position="1005"/>
    </location>
</feature>
<sequence length="1220" mass="131566">GKISDHQGSNETCFRSFLLQIRVSFDDHVIRNVTVSRGGSLSIKTIFLGGFGSLPAGLAGEAAEEFFVGCMREARLQSGSADLDMLRVARDSQHGFRPVGMPASAFGACADPPVLEVVRFSGDPGSHLALSRRPAEGALTSLAFSFATAEPDGLLAFVGSNGTDFLGFELRDGQLNFLLDAGAGVLHLRLSGTEAPLSQRGFNSVRFVNGQTGDAAGSQEDSDDRFVSVNDVRVRLPARRLSSFHRLDLGDILYLGGMPQVRRFTAPPELHSAGLGRGFAGLMTNVSLNGDPLDVAFAAGQLSPASGVEALGTVGPVARRDRLCQAEPAPCLNGGACRLVWDRVRCDCLDTLFTGPACQTKAPVLKFDGTGLARVAFTTPLRTLAEDVTVRFRTNASAGLIFATANTKSETGDFMQLLLKGGRLFCRVNYGNGTVTLEASYAHLGDNRWHSVRIRRREADLELVLDGKPKFATRVLANPKDYKLLETSDISLGHLDGAGPRSDPDASGPPYFVGSLAQFSFNNVRYFERDAKLDAATTLEVTARVDDSPVAVVLPFTVRSSAAFAELPPLRLYELFRIRLSLRTSQSSGLLLLNSGRGGGQVADFFLLELLDGRIRLALNAGSGLAELKLGELLNDNRWHEVEVLRPALDRIALRVDGRHKETAMPAAFDGASEASRRAGLNVDVGDRPVYLGGAPQDELLGLKSGVGFQGCLGSVHLYEDINSPQQQPYDVIALRRNRTSFESDITDSCQKPRVQCGPRTCHYGGQCVQQWDSVACNCDTTSFTGAWCSRVGSATFQFGASGRVGRISFEFVDDSFLPTTKRDEVSFGFQTSKSSCVLVLIEARRSAGLIPDFIAIQVVKGRLTVKYYLKSSINSLVKTHLNVSDGRYHRVRFLREEARGSLFVDDSKPVVANPGAGFGTTFNSQKTIYVGSMASMAQPDVAAKAVTMLSVSGADGPRPRSRRGRRSAAVPTEWSHFEGYLTGLVFNGVALSRIAADDPVASSVAKLRRERFGDVSRVEDFQPRLNGFPPPDPPDSYLHPELMMSTSPVEATTTSAIIESKIRCAPASSAIKSAADCIGSGGIIAPEMEPLGSGDSSLGATDAPSGSDRNRWPGWRTPTEAPRDSTETRETKTTGGKQSSAKIDIFIIVIVAASGAVLLFVFFCLIYRCRSKNEGSYRVDETQNFEDPALKPLRGAAHANGDVRTKMATKKRDIKEWYV</sequence>
<dbReference type="InterPro" id="IPR001791">
    <property type="entry name" value="Laminin_G"/>
</dbReference>
<dbReference type="STRING" id="282301.A0A267EPT7"/>
<evidence type="ECO:0000259" key="6">
    <source>
        <dbReference type="PROSITE" id="PS50026"/>
    </source>
</evidence>
<dbReference type="Gene3D" id="2.60.120.200">
    <property type="match status" value="4"/>
</dbReference>
<reference evidence="7 8" key="1">
    <citation type="submission" date="2017-06" db="EMBL/GenBank/DDBJ databases">
        <title>A platform for efficient transgenesis in Macrostomum lignano, a flatworm model organism for stem cell research.</title>
        <authorList>
            <person name="Berezikov E."/>
        </authorList>
    </citation>
    <scope>NUCLEOTIDE SEQUENCE [LARGE SCALE GENOMIC DNA]</scope>
    <source>
        <strain evidence="7">DV1</strain>
        <tissue evidence="7">Whole organism</tissue>
    </source>
</reference>
<dbReference type="Pfam" id="PF02210">
    <property type="entry name" value="Laminin_G_2"/>
    <property type="match status" value="4"/>
</dbReference>
<evidence type="ECO:0000313" key="8">
    <source>
        <dbReference type="Proteomes" id="UP000215902"/>
    </source>
</evidence>
<dbReference type="CDD" id="cd00054">
    <property type="entry name" value="EGF_CA"/>
    <property type="match status" value="1"/>
</dbReference>
<feature type="non-terminal residue" evidence="7">
    <location>
        <position position="1"/>
    </location>
</feature>
<dbReference type="SMART" id="SM00282">
    <property type="entry name" value="LamG"/>
    <property type="match status" value="4"/>
</dbReference>
<feature type="domain" description="EGF-like" evidence="6">
    <location>
        <begin position="320"/>
        <end position="359"/>
    </location>
</feature>
<keyword evidence="4" id="KW-1133">Transmembrane helix</keyword>
<comment type="caution">
    <text evidence="7">The sequence shown here is derived from an EMBL/GenBank/DDBJ whole genome shotgun (WGS) entry which is preliminary data.</text>
</comment>
<dbReference type="InterPro" id="IPR050372">
    <property type="entry name" value="Neurexin-related_CASP"/>
</dbReference>
<gene>
    <name evidence="7" type="ORF">BOX15_Mlig022686g1</name>
</gene>
<keyword evidence="2" id="KW-0245">EGF-like domain</keyword>
<dbReference type="PROSITE" id="PS50026">
    <property type="entry name" value="EGF_3"/>
    <property type="match status" value="2"/>
</dbReference>
<feature type="transmembrane region" description="Helical" evidence="4">
    <location>
        <begin position="1146"/>
        <end position="1168"/>
    </location>
</feature>
<feature type="compositionally biased region" description="Basic and acidic residues" evidence="3">
    <location>
        <begin position="1122"/>
        <end position="1133"/>
    </location>
</feature>
<keyword evidence="8" id="KW-1185">Reference proteome</keyword>
<evidence type="ECO:0000256" key="2">
    <source>
        <dbReference type="PROSITE-ProRule" id="PRU00076"/>
    </source>
</evidence>
<dbReference type="InterPro" id="IPR000742">
    <property type="entry name" value="EGF"/>
</dbReference>
<dbReference type="PANTHER" id="PTHR15036">
    <property type="entry name" value="PIKACHURIN-LIKE PROTEIN"/>
    <property type="match status" value="1"/>
</dbReference>
<accession>A0A267EPT7</accession>
<dbReference type="Gene3D" id="2.10.25.10">
    <property type="entry name" value="Laminin"/>
    <property type="match status" value="2"/>
</dbReference>
<evidence type="ECO:0000259" key="5">
    <source>
        <dbReference type="PROSITE" id="PS50025"/>
    </source>
</evidence>
<protein>
    <recommendedName>
        <fullName evidence="9">LAM_G_DOMAIN domain-containing protein</fullName>
    </recommendedName>
</protein>
<comment type="caution">
    <text evidence="2">Lacks conserved residue(s) required for the propagation of feature annotation.</text>
</comment>
<evidence type="ECO:0000313" key="7">
    <source>
        <dbReference type="EMBL" id="PAA62984.1"/>
    </source>
</evidence>
<organism evidence="7 8">
    <name type="scientific">Macrostomum lignano</name>
    <dbReference type="NCBI Taxonomy" id="282301"/>
    <lineage>
        <taxon>Eukaryota</taxon>
        <taxon>Metazoa</taxon>
        <taxon>Spiralia</taxon>
        <taxon>Lophotrochozoa</taxon>
        <taxon>Platyhelminthes</taxon>
        <taxon>Rhabditophora</taxon>
        <taxon>Macrostomorpha</taxon>
        <taxon>Macrostomida</taxon>
        <taxon>Macrostomidae</taxon>
        <taxon>Macrostomum</taxon>
    </lineage>
</organism>
<dbReference type="AlphaFoldDB" id="A0A267EPT7"/>
<feature type="domain" description="Laminin G" evidence="5">
    <location>
        <begin position="364"/>
        <end position="550"/>
    </location>
</feature>
<name>A0A267EPT7_9PLAT</name>
<dbReference type="InterPro" id="IPR013320">
    <property type="entry name" value="ConA-like_dom_sf"/>
</dbReference>
<feature type="region of interest" description="Disordered" evidence="3">
    <location>
        <begin position="1090"/>
        <end position="1137"/>
    </location>
</feature>
<feature type="domain" description="EGF-like" evidence="6">
    <location>
        <begin position="753"/>
        <end position="790"/>
    </location>
</feature>
<keyword evidence="4" id="KW-0472">Membrane</keyword>
<dbReference type="GO" id="GO:0016020">
    <property type="term" value="C:membrane"/>
    <property type="evidence" value="ECO:0007669"/>
    <property type="project" value="UniProtKB-SubCell"/>
</dbReference>
<feature type="domain" description="Laminin G" evidence="5">
    <location>
        <begin position="117"/>
        <end position="324"/>
    </location>
</feature>